<dbReference type="Proteomes" id="UP000281553">
    <property type="component" value="Unassembled WGS sequence"/>
</dbReference>
<sequence length="116" mass="12790">MTLRTRVPIWAKRPVDPSWPADASLTSSTPAITRAVASLDVAVEANATRVSVRACWQSVSVIRISVFHVEPGSRANPFCHRIPRRSPALMWLATQTALIRILPVDCRLHRAPLAAM</sequence>
<reference evidence="1 2" key="1">
    <citation type="submission" date="2018-11" db="EMBL/GenBank/DDBJ databases">
        <authorList>
            <consortium name="Pathogen Informatics"/>
        </authorList>
    </citation>
    <scope>NUCLEOTIDE SEQUENCE [LARGE SCALE GENOMIC DNA]</scope>
</reference>
<keyword evidence="2" id="KW-1185">Reference proteome</keyword>
<dbReference type="AlphaFoldDB" id="A0A3P6Q608"/>
<evidence type="ECO:0000313" key="2">
    <source>
        <dbReference type="Proteomes" id="UP000281553"/>
    </source>
</evidence>
<name>A0A3P6Q608_DIBLA</name>
<evidence type="ECO:0000313" key="1">
    <source>
        <dbReference type="EMBL" id="VDK40847.1"/>
    </source>
</evidence>
<protein>
    <submittedName>
        <fullName evidence="1">Uncharacterized protein</fullName>
    </submittedName>
</protein>
<organism evidence="1 2">
    <name type="scientific">Dibothriocephalus latus</name>
    <name type="common">Fish tapeworm</name>
    <name type="synonym">Diphyllobothrium latum</name>
    <dbReference type="NCBI Taxonomy" id="60516"/>
    <lineage>
        <taxon>Eukaryota</taxon>
        <taxon>Metazoa</taxon>
        <taxon>Spiralia</taxon>
        <taxon>Lophotrochozoa</taxon>
        <taxon>Platyhelminthes</taxon>
        <taxon>Cestoda</taxon>
        <taxon>Eucestoda</taxon>
        <taxon>Diphyllobothriidea</taxon>
        <taxon>Diphyllobothriidae</taxon>
        <taxon>Dibothriocephalus</taxon>
    </lineage>
</organism>
<proteinExistence type="predicted"/>
<dbReference type="EMBL" id="UYRU01007166">
    <property type="protein sequence ID" value="VDK40847.1"/>
    <property type="molecule type" value="Genomic_DNA"/>
</dbReference>
<gene>
    <name evidence="1" type="ORF">DILT_LOCUS1183</name>
</gene>
<accession>A0A3P6Q608</accession>